<proteinExistence type="predicted"/>
<accession>H3NI10</accession>
<dbReference type="InterPro" id="IPR018650">
    <property type="entry name" value="STSV1_Orf64"/>
</dbReference>
<evidence type="ECO:0008006" key="4">
    <source>
        <dbReference type="Google" id="ProtNLM"/>
    </source>
</evidence>
<feature type="transmembrane region" description="Helical" evidence="1">
    <location>
        <begin position="158"/>
        <end position="181"/>
    </location>
</feature>
<feature type="transmembrane region" description="Helical" evidence="1">
    <location>
        <begin position="350"/>
        <end position="378"/>
    </location>
</feature>
<feature type="transmembrane region" description="Helical" evidence="1">
    <location>
        <begin position="12"/>
        <end position="28"/>
    </location>
</feature>
<dbReference type="Proteomes" id="UP000006190">
    <property type="component" value="Unassembled WGS sequence"/>
</dbReference>
<protein>
    <recommendedName>
        <fullName evidence="4">DUF2079 domain-containing protein</fullName>
    </recommendedName>
</protein>
<keyword evidence="1" id="KW-0812">Transmembrane</keyword>
<feature type="transmembrane region" description="Helical" evidence="1">
    <location>
        <begin position="307"/>
        <end position="325"/>
    </location>
</feature>
<name>H3NI10_9LACT</name>
<feature type="transmembrane region" description="Helical" evidence="1">
    <location>
        <begin position="119"/>
        <end position="137"/>
    </location>
</feature>
<dbReference type="STRING" id="883113.HMPREF9708_00438"/>
<gene>
    <name evidence="2" type="ORF">HMPREF9708_00438</name>
</gene>
<evidence type="ECO:0000313" key="2">
    <source>
        <dbReference type="EMBL" id="EHR37809.1"/>
    </source>
</evidence>
<feature type="transmembrane region" description="Helical" evidence="1">
    <location>
        <begin position="48"/>
        <end position="66"/>
    </location>
</feature>
<reference evidence="2 3" key="1">
    <citation type="submission" date="2012-01" db="EMBL/GenBank/DDBJ databases">
        <title>The Genome Sequence of Facklamia languida CCUG 37842.</title>
        <authorList>
            <consortium name="The Broad Institute Genome Sequencing Platform"/>
            <person name="Earl A."/>
            <person name="Ward D."/>
            <person name="Feldgarden M."/>
            <person name="Gevers D."/>
            <person name="Huys G."/>
            <person name="Young S.K."/>
            <person name="Zeng Q."/>
            <person name="Gargeya S."/>
            <person name="Fitzgerald M."/>
            <person name="Haas B."/>
            <person name="Abouelleil A."/>
            <person name="Alvarado L."/>
            <person name="Arachchi H.M."/>
            <person name="Berlin A."/>
            <person name="Chapman S.B."/>
            <person name="Gearin G."/>
            <person name="Goldberg J."/>
            <person name="Griggs A."/>
            <person name="Gujja S."/>
            <person name="Hansen M."/>
            <person name="Heiman D."/>
            <person name="Howarth C."/>
            <person name="Larimer J."/>
            <person name="Lui A."/>
            <person name="MacDonald P.J.P."/>
            <person name="McCowen C."/>
            <person name="Montmayeur A."/>
            <person name="Murphy C."/>
            <person name="Neiman D."/>
            <person name="Pearson M."/>
            <person name="Priest M."/>
            <person name="Roberts A."/>
            <person name="Saif S."/>
            <person name="Shea T."/>
            <person name="Sisk P."/>
            <person name="Stolte C."/>
            <person name="Sykes S."/>
            <person name="Wortman J."/>
            <person name="Nusbaum C."/>
            <person name="Birren B."/>
        </authorList>
    </citation>
    <scope>NUCLEOTIDE SEQUENCE [LARGE SCALE GENOMIC DNA]</scope>
    <source>
        <strain evidence="2 3">CCUG 37842</strain>
    </source>
</reference>
<feature type="transmembrane region" description="Helical" evidence="1">
    <location>
        <begin position="455"/>
        <end position="472"/>
    </location>
</feature>
<dbReference type="HOGENOM" id="CLU_025870_0_0_9"/>
<dbReference type="Pfam" id="PF09852">
    <property type="entry name" value="DUF2079"/>
    <property type="match status" value="1"/>
</dbReference>
<sequence length="657" mass="75890">MKLTKIDHHNLIYGAVIAYLLTSILLLLRNNQFGHFLQLDQSLAPIKVAFLWIGCWAFVLVVNRVFKLNDWQEDQLLVALNSYLLLIANQSRSSMIILGCGLISFTCLHLYIVNYHKGYRFAFLVLVLYGLCLLRLIKTHYSQAQLGKFAWEPSLMDGQLFQTFCLVLIGLMIWMILSRYLFSFRPLNRSLPWILLVVSLVHILILYGFMFVRIKTFRAPTFDMGIFTQMFHSMIKGQGPVTTLERDRLLSHFAVHLSPIHYVLWPVFHLFPNGLTLEVSQVIICLSGLGPLYLILKEYGFLSSQRLAFLAAYLWLPTLNSGYFYDYHENCFLAPLILWVFYFLLTDRPIWGVLASGLLLIVKEDAAIYLVTLGLFFLFEKQRKSSRLRLICLQIILPILYFLAAVFWLNQAGEGAMTSRFANFMLANQSGLTDALINAVSQPAYTLTSIMTPSKLTYCLIILASQAGLPLLQRRWHVFILALPLFVINLLSDWIYQVDVFKQYHFGSTTLIFLMSVIAYKELRKSWQPSFIRGMLAMSLTFTLVLFNQKSEWFKDYWLNRSSYQESHQVLAALPKDQPILASYQYTTPLAEADALYDLFYHNQGEVDNSIRYLIYDQSILAESPQDQERQTIHKYQQAGYREMIRTEGGLVVLTSE</sequence>
<feature type="transmembrane region" description="Helical" evidence="1">
    <location>
        <begin position="479"/>
        <end position="498"/>
    </location>
</feature>
<feature type="transmembrane region" description="Helical" evidence="1">
    <location>
        <begin position="274"/>
        <end position="295"/>
    </location>
</feature>
<dbReference type="OrthoDB" id="2210955at2"/>
<keyword evidence="1" id="KW-0472">Membrane</keyword>
<feature type="transmembrane region" description="Helical" evidence="1">
    <location>
        <begin position="193"/>
        <end position="212"/>
    </location>
</feature>
<feature type="transmembrane region" description="Helical" evidence="1">
    <location>
        <begin position="390"/>
        <end position="409"/>
    </location>
</feature>
<keyword evidence="1" id="KW-1133">Transmembrane helix</keyword>
<evidence type="ECO:0000313" key="3">
    <source>
        <dbReference type="Proteomes" id="UP000006190"/>
    </source>
</evidence>
<keyword evidence="3" id="KW-1185">Reference proteome</keyword>
<comment type="caution">
    <text evidence="2">The sequence shown here is derived from an EMBL/GenBank/DDBJ whole genome shotgun (WGS) entry which is preliminary data.</text>
</comment>
<feature type="transmembrane region" description="Helical" evidence="1">
    <location>
        <begin position="95"/>
        <end position="113"/>
    </location>
</feature>
<dbReference type="EMBL" id="AGEG01000003">
    <property type="protein sequence ID" value="EHR37809.1"/>
    <property type="molecule type" value="Genomic_DNA"/>
</dbReference>
<feature type="transmembrane region" description="Helical" evidence="1">
    <location>
        <begin position="530"/>
        <end position="547"/>
    </location>
</feature>
<dbReference type="RefSeq" id="WP_006308412.1">
    <property type="nucleotide sequence ID" value="NZ_JH601133.1"/>
</dbReference>
<dbReference type="PATRIC" id="fig|883113.3.peg.441"/>
<dbReference type="AlphaFoldDB" id="H3NI10"/>
<organism evidence="2 3">
    <name type="scientific">Facklamia languida CCUG 37842</name>
    <dbReference type="NCBI Taxonomy" id="883113"/>
    <lineage>
        <taxon>Bacteria</taxon>
        <taxon>Bacillati</taxon>
        <taxon>Bacillota</taxon>
        <taxon>Bacilli</taxon>
        <taxon>Lactobacillales</taxon>
        <taxon>Aerococcaceae</taxon>
        <taxon>Facklamia</taxon>
    </lineage>
</organism>
<evidence type="ECO:0000256" key="1">
    <source>
        <dbReference type="SAM" id="Phobius"/>
    </source>
</evidence>
<dbReference type="eggNOG" id="COG3463">
    <property type="taxonomic scope" value="Bacteria"/>
</dbReference>